<name>A0A8X6HQE6_TRICU</name>
<evidence type="ECO:0000313" key="3">
    <source>
        <dbReference type="Proteomes" id="UP000887116"/>
    </source>
</evidence>
<gene>
    <name evidence="2" type="ORF">TNCT_624981</name>
</gene>
<keyword evidence="3" id="KW-1185">Reference proteome</keyword>
<accession>A0A8X6HQE6</accession>
<protein>
    <submittedName>
        <fullName evidence="2">Uncharacterized protein</fullName>
    </submittedName>
</protein>
<evidence type="ECO:0000256" key="1">
    <source>
        <dbReference type="SAM" id="MobiDB-lite"/>
    </source>
</evidence>
<sequence length="102" mass="11276">MLSLPSNTANFHPLQISAGCRSNYQSASPPSPGRTQSTVPLSKNSRGSSFLRSALPLMIAQRPKFKRPSASYNGEEQRAWRLASNSWMHTIADRYSKPPSVQ</sequence>
<dbReference type="Proteomes" id="UP000887116">
    <property type="component" value="Unassembled WGS sequence"/>
</dbReference>
<dbReference type="AlphaFoldDB" id="A0A8X6HQE6"/>
<reference evidence="2" key="1">
    <citation type="submission" date="2020-07" db="EMBL/GenBank/DDBJ databases">
        <title>Multicomponent nature underlies the extraordinary mechanical properties of spider dragline silk.</title>
        <authorList>
            <person name="Kono N."/>
            <person name="Nakamura H."/>
            <person name="Mori M."/>
            <person name="Yoshida Y."/>
            <person name="Ohtoshi R."/>
            <person name="Malay A.D."/>
            <person name="Moran D.A.P."/>
            <person name="Tomita M."/>
            <person name="Numata K."/>
            <person name="Arakawa K."/>
        </authorList>
    </citation>
    <scope>NUCLEOTIDE SEQUENCE</scope>
</reference>
<evidence type="ECO:0000313" key="2">
    <source>
        <dbReference type="EMBL" id="GFR27648.1"/>
    </source>
</evidence>
<proteinExistence type="predicted"/>
<comment type="caution">
    <text evidence="2">The sequence shown here is derived from an EMBL/GenBank/DDBJ whole genome shotgun (WGS) entry which is preliminary data.</text>
</comment>
<dbReference type="EMBL" id="BMAO01018994">
    <property type="protein sequence ID" value="GFR27648.1"/>
    <property type="molecule type" value="Genomic_DNA"/>
</dbReference>
<organism evidence="2 3">
    <name type="scientific">Trichonephila clavata</name>
    <name type="common">Joro spider</name>
    <name type="synonym">Nephila clavata</name>
    <dbReference type="NCBI Taxonomy" id="2740835"/>
    <lineage>
        <taxon>Eukaryota</taxon>
        <taxon>Metazoa</taxon>
        <taxon>Ecdysozoa</taxon>
        <taxon>Arthropoda</taxon>
        <taxon>Chelicerata</taxon>
        <taxon>Arachnida</taxon>
        <taxon>Araneae</taxon>
        <taxon>Araneomorphae</taxon>
        <taxon>Entelegynae</taxon>
        <taxon>Araneoidea</taxon>
        <taxon>Nephilidae</taxon>
        <taxon>Trichonephila</taxon>
    </lineage>
</organism>
<feature type="region of interest" description="Disordered" evidence="1">
    <location>
        <begin position="21"/>
        <end position="47"/>
    </location>
</feature>